<dbReference type="GO" id="GO:0005829">
    <property type="term" value="C:cytosol"/>
    <property type="evidence" value="ECO:0007669"/>
    <property type="project" value="TreeGrafter"/>
</dbReference>
<reference evidence="16 17" key="1">
    <citation type="submission" date="2016-10" db="EMBL/GenBank/DDBJ databases">
        <authorList>
            <person name="de Groot N.N."/>
        </authorList>
    </citation>
    <scope>NUCLEOTIDE SEQUENCE [LARGE SCALE GENOMIC DNA]</scope>
    <source>
        <strain evidence="16 17">DSM 16213</strain>
    </source>
</reference>
<evidence type="ECO:0000256" key="2">
    <source>
        <dbReference type="ARBA" id="ARBA00007482"/>
    </source>
</evidence>
<dbReference type="STRING" id="245187.SAMN04488003_12317"/>
<dbReference type="InterPro" id="IPR020084">
    <property type="entry name" value="NUDIX_hydrolase_CS"/>
</dbReference>
<feature type="short sequence motif" description="Nudix box" evidence="14">
    <location>
        <begin position="258"/>
        <end position="280"/>
    </location>
</feature>
<dbReference type="RefSeq" id="WP_089904979.1">
    <property type="nucleotide sequence ID" value="NZ_FOCI01000023.1"/>
</dbReference>
<dbReference type="PANTHER" id="PTHR11839">
    <property type="entry name" value="UDP/ADP-SUGAR PYROPHOSPHATASE"/>
    <property type="match status" value="1"/>
</dbReference>
<dbReference type="InterPro" id="IPR015797">
    <property type="entry name" value="NUDIX_hydrolase-like_dom_sf"/>
</dbReference>
<evidence type="ECO:0000256" key="6">
    <source>
        <dbReference type="ARBA" id="ARBA00022801"/>
    </source>
</evidence>
<dbReference type="PANTHER" id="PTHR11839:SF5">
    <property type="entry name" value="ADP-RIBOSE PYROPHOSPHATASE"/>
    <property type="match status" value="1"/>
</dbReference>
<evidence type="ECO:0000256" key="4">
    <source>
        <dbReference type="ARBA" id="ARBA00013297"/>
    </source>
</evidence>
<dbReference type="GO" id="GO:0047631">
    <property type="term" value="F:ADP-ribose diphosphatase activity"/>
    <property type="evidence" value="ECO:0007669"/>
    <property type="project" value="UniProtKB-EC"/>
</dbReference>
<evidence type="ECO:0000313" key="17">
    <source>
        <dbReference type="Proteomes" id="UP000199585"/>
    </source>
</evidence>
<evidence type="ECO:0000256" key="7">
    <source>
        <dbReference type="ARBA" id="ARBA00022842"/>
    </source>
</evidence>
<protein>
    <recommendedName>
        <fullName evidence="4">ADP-ribose pyrophosphatase</fullName>
        <ecNumber evidence="3">3.6.1.13</ecNumber>
    </recommendedName>
    <alternativeName>
        <fullName evidence="9">ADP-ribose diphosphatase</fullName>
    </alternativeName>
    <alternativeName>
        <fullName evidence="11">ADP-ribose phosphohydrolase</fullName>
    </alternativeName>
    <alternativeName>
        <fullName evidence="10">Adenosine diphosphoribose pyrophosphatase</fullName>
    </alternativeName>
</protein>
<proteinExistence type="inferred from homology"/>
<dbReference type="Proteomes" id="UP000199585">
    <property type="component" value="Unassembled WGS sequence"/>
</dbReference>
<comment type="catalytic activity">
    <reaction evidence="12">
        <text>ADP-D-ribose + H2O = D-ribose 5-phosphate + AMP + 2 H(+)</text>
        <dbReference type="Rhea" id="RHEA:10412"/>
        <dbReference type="ChEBI" id="CHEBI:15377"/>
        <dbReference type="ChEBI" id="CHEBI:15378"/>
        <dbReference type="ChEBI" id="CHEBI:57967"/>
        <dbReference type="ChEBI" id="CHEBI:78346"/>
        <dbReference type="ChEBI" id="CHEBI:456215"/>
        <dbReference type="EC" id="3.6.1.13"/>
    </reaction>
</comment>
<dbReference type="PROSITE" id="PS51462">
    <property type="entry name" value="NUDIX"/>
    <property type="match status" value="1"/>
</dbReference>
<evidence type="ECO:0000256" key="12">
    <source>
        <dbReference type="ARBA" id="ARBA00049546"/>
    </source>
</evidence>
<dbReference type="Pfam" id="PF00293">
    <property type="entry name" value="NUDIX"/>
    <property type="match status" value="1"/>
</dbReference>
<evidence type="ECO:0000256" key="10">
    <source>
        <dbReference type="ARBA" id="ARBA00030308"/>
    </source>
</evidence>
<dbReference type="OrthoDB" id="5292471at2"/>
<gene>
    <name evidence="16" type="ORF">SAMN04488003_12317</name>
</gene>
<keyword evidence="5 13" id="KW-0479">Metal-binding</keyword>
<feature type="domain" description="Nudix hydrolase" evidence="15">
    <location>
        <begin position="215"/>
        <end position="354"/>
    </location>
</feature>
<dbReference type="EMBL" id="FOCI01000023">
    <property type="protein sequence ID" value="SEN61892.1"/>
    <property type="molecule type" value="Genomic_DNA"/>
</dbReference>
<dbReference type="EC" id="3.6.1.13" evidence="3"/>
<evidence type="ECO:0000259" key="15">
    <source>
        <dbReference type="PROSITE" id="PS51462"/>
    </source>
</evidence>
<comment type="cofactor">
    <cofactor evidence="1 13">
        <name>Mg(2+)</name>
        <dbReference type="ChEBI" id="CHEBI:18420"/>
    </cofactor>
</comment>
<keyword evidence="6" id="KW-0378">Hydrolase</keyword>
<evidence type="ECO:0000256" key="9">
    <source>
        <dbReference type="ARBA" id="ARBA00030162"/>
    </source>
</evidence>
<organism evidence="16 17">
    <name type="scientific">Loktanella fryxellensis</name>
    <dbReference type="NCBI Taxonomy" id="245187"/>
    <lineage>
        <taxon>Bacteria</taxon>
        <taxon>Pseudomonadati</taxon>
        <taxon>Pseudomonadota</taxon>
        <taxon>Alphaproteobacteria</taxon>
        <taxon>Rhodobacterales</taxon>
        <taxon>Roseobacteraceae</taxon>
        <taxon>Loktanella</taxon>
    </lineage>
</organism>
<name>A0A1H8I0I6_9RHOB</name>
<dbReference type="GO" id="GO:0046872">
    <property type="term" value="F:metal ion binding"/>
    <property type="evidence" value="ECO:0007669"/>
    <property type="project" value="UniProtKB-KW"/>
</dbReference>
<dbReference type="InterPro" id="IPR004385">
    <property type="entry name" value="NDP_pyrophosphatase"/>
</dbReference>
<dbReference type="CDD" id="cd24155">
    <property type="entry name" value="NUDIX_ADPRase"/>
    <property type="match status" value="1"/>
</dbReference>
<feature type="binding site" evidence="13">
    <location>
        <position position="325"/>
    </location>
    <ligand>
        <name>Mg(2+)</name>
        <dbReference type="ChEBI" id="CHEBI:18420"/>
        <label>1</label>
    </ligand>
</feature>
<evidence type="ECO:0000256" key="13">
    <source>
        <dbReference type="PIRSR" id="PIRSR604385-2"/>
    </source>
</evidence>
<dbReference type="PROSITE" id="PS00893">
    <property type="entry name" value="NUDIX_BOX"/>
    <property type="match status" value="1"/>
</dbReference>
<sequence length="374" mass="40276">MDLFLWGPLLDADLCGCVTGVPCDAVPAVLQGMRVQTAADGGWPMLLDDATASVEGRLIRNPGAGVRQQLSAWHALVAPRPLQVVVAVDGTPCPATLWTGRGAAGAGADWSLATWQTGHGPVWRAAAAELFAHGLPDMDAARWQFPVMLKRAWAQACAARDPRPATLRHAAQVGDVSVTDRAPPLGRFFRLQGFDVTHRRFDGQSQGPLPREVMVGVDAVMVLPYDPQRDQVLLVEQIRMGVLLRGDPNPWMLEPVAGMIDAFETPEQAALRETREEAGLDVILRHVASFYPSPGNATDYFHTYVGLCDLPDDMARIGGLADEHEDLALHLLSLDDAMALVTSGEIAVGPCISLICWLALHRAALRLEFASPAA</sequence>
<keyword evidence="7 13" id="KW-0460">Magnesium</keyword>
<evidence type="ECO:0000256" key="14">
    <source>
        <dbReference type="PIRSR" id="PIRSR604385-3"/>
    </source>
</evidence>
<dbReference type="GO" id="GO:0019144">
    <property type="term" value="F:ADP-sugar diphosphatase activity"/>
    <property type="evidence" value="ECO:0007669"/>
    <property type="project" value="TreeGrafter"/>
</dbReference>
<evidence type="ECO:0000313" key="16">
    <source>
        <dbReference type="EMBL" id="SEN61892.1"/>
    </source>
</evidence>
<dbReference type="GO" id="GO:0006753">
    <property type="term" value="P:nucleoside phosphate metabolic process"/>
    <property type="evidence" value="ECO:0007669"/>
    <property type="project" value="TreeGrafter"/>
</dbReference>
<comment type="similarity">
    <text evidence="2">Belongs to the Nudix hydrolase family. NudF subfamily.</text>
</comment>
<evidence type="ECO:0000256" key="11">
    <source>
        <dbReference type="ARBA" id="ARBA00033056"/>
    </source>
</evidence>
<dbReference type="NCBIfam" id="TIGR00052">
    <property type="entry name" value="nudix-type nucleoside diphosphatase, YffH/AdpP family"/>
    <property type="match status" value="1"/>
</dbReference>
<accession>A0A1H8I0I6</accession>
<evidence type="ECO:0000256" key="1">
    <source>
        <dbReference type="ARBA" id="ARBA00001946"/>
    </source>
</evidence>
<dbReference type="GO" id="GO:0019693">
    <property type="term" value="P:ribose phosphate metabolic process"/>
    <property type="evidence" value="ECO:0007669"/>
    <property type="project" value="TreeGrafter"/>
</dbReference>
<dbReference type="Gene3D" id="3.90.79.10">
    <property type="entry name" value="Nucleoside Triphosphate Pyrophosphohydrolase"/>
    <property type="match status" value="1"/>
</dbReference>
<keyword evidence="17" id="KW-1185">Reference proteome</keyword>
<comment type="function">
    <text evidence="8">Acts on ADP-mannose and ADP-glucose as well as ADP-ribose. Prevents glycogen biosynthesis. The reaction catalyzed by this enzyme is a limiting step of the gluconeogenic process.</text>
</comment>
<evidence type="ECO:0000256" key="8">
    <source>
        <dbReference type="ARBA" id="ARBA00025164"/>
    </source>
</evidence>
<feature type="binding site" evidence="13">
    <location>
        <position position="257"/>
    </location>
    <ligand>
        <name>Mg(2+)</name>
        <dbReference type="ChEBI" id="CHEBI:18420"/>
        <label>1</label>
    </ligand>
</feature>
<evidence type="ECO:0000256" key="3">
    <source>
        <dbReference type="ARBA" id="ARBA00012453"/>
    </source>
</evidence>
<dbReference type="SUPFAM" id="SSF55811">
    <property type="entry name" value="Nudix"/>
    <property type="match status" value="1"/>
</dbReference>
<feature type="binding site" evidence="13">
    <location>
        <position position="273"/>
    </location>
    <ligand>
        <name>Mg(2+)</name>
        <dbReference type="ChEBI" id="CHEBI:18420"/>
        <label>1</label>
    </ligand>
</feature>
<feature type="binding site" evidence="13">
    <location>
        <position position="277"/>
    </location>
    <ligand>
        <name>Mg(2+)</name>
        <dbReference type="ChEBI" id="CHEBI:18420"/>
        <label>1</label>
    </ligand>
</feature>
<evidence type="ECO:0000256" key="5">
    <source>
        <dbReference type="ARBA" id="ARBA00022723"/>
    </source>
</evidence>
<dbReference type="AlphaFoldDB" id="A0A1H8I0I6"/>
<dbReference type="InterPro" id="IPR000086">
    <property type="entry name" value="NUDIX_hydrolase_dom"/>
</dbReference>